<dbReference type="SMART" id="SM00444">
    <property type="entry name" value="GYF"/>
    <property type="match status" value="1"/>
</dbReference>
<dbReference type="PROSITE" id="PS50829">
    <property type="entry name" value="GYF"/>
    <property type="match status" value="1"/>
</dbReference>
<feature type="compositionally biased region" description="Polar residues" evidence="4">
    <location>
        <begin position="391"/>
        <end position="401"/>
    </location>
</feature>
<evidence type="ECO:0000259" key="6">
    <source>
        <dbReference type="PROSITE" id="PS50829"/>
    </source>
</evidence>
<feature type="region of interest" description="Disordered" evidence="4">
    <location>
        <begin position="893"/>
        <end position="961"/>
    </location>
</feature>
<feature type="region of interest" description="Disordered" evidence="4">
    <location>
        <begin position="993"/>
        <end position="1055"/>
    </location>
</feature>
<feature type="compositionally biased region" description="Polar residues" evidence="4">
    <location>
        <begin position="559"/>
        <end position="595"/>
    </location>
</feature>
<feature type="region of interest" description="Disordered" evidence="4">
    <location>
        <begin position="528"/>
        <end position="602"/>
    </location>
</feature>
<feature type="compositionally biased region" description="Polar residues" evidence="4">
    <location>
        <begin position="1221"/>
        <end position="1230"/>
    </location>
</feature>
<feature type="compositionally biased region" description="Pro residues" evidence="4">
    <location>
        <begin position="942"/>
        <end position="951"/>
    </location>
</feature>
<feature type="region of interest" description="Disordered" evidence="4">
    <location>
        <begin position="94"/>
        <end position="119"/>
    </location>
</feature>
<organism evidence="7 8">
    <name type="scientific">Staphylotrichum tortipilum</name>
    <dbReference type="NCBI Taxonomy" id="2831512"/>
    <lineage>
        <taxon>Eukaryota</taxon>
        <taxon>Fungi</taxon>
        <taxon>Dikarya</taxon>
        <taxon>Ascomycota</taxon>
        <taxon>Pezizomycotina</taxon>
        <taxon>Sordariomycetes</taxon>
        <taxon>Sordariomycetidae</taxon>
        <taxon>Sordariales</taxon>
        <taxon>Chaetomiaceae</taxon>
        <taxon>Staphylotrichum</taxon>
    </lineage>
</organism>
<evidence type="ECO:0000313" key="8">
    <source>
        <dbReference type="Proteomes" id="UP001303889"/>
    </source>
</evidence>
<feature type="compositionally biased region" description="Basic and acidic residues" evidence="4">
    <location>
        <begin position="190"/>
        <end position="208"/>
    </location>
</feature>
<feature type="compositionally biased region" description="Basic and acidic residues" evidence="4">
    <location>
        <begin position="1993"/>
        <end position="2002"/>
    </location>
</feature>
<feature type="compositionally biased region" description="Polar residues" evidence="4">
    <location>
        <begin position="1107"/>
        <end position="1117"/>
    </location>
</feature>
<gene>
    <name evidence="7" type="ORF">C8A05DRAFT_43285</name>
</gene>
<dbReference type="InterPro" id="IPR044244">
    <property type="entry name" value="TTC27/Emw1"/>
</dbReference>
<dbReference type="InterPro" id="IPR035445">
    <property type="entry name" value="GYF-like_dom_sf"/>
</dbReference>
<evidence type="ECO:0000256" key="1">
    <source>
        <dbReference type="ARBA" id="ARBA00022737"/>
    </source>
</evidence>
<feature type="region of interest" description="Disordered" evidence="4">
    <location>
        <begin position="1993"/>
        <end position="2038"/>
    </location>
</feature>
<feature type="region of interest" description="Disordered" evidence="4">
    <location>
        <begin position="27"/>
        <end position="51"/>
    </location>
</feature>
<sequence length="2274" mass="242002">MAAGRAVVVCGHIVALCAVARALAHPLTLGPPRSNGTRTFRPASPADMSQLPASDLHSLSANPQPTYDLLDIYKDSFDPSLMDTSGLLMPNWNPAQMNGSHPRPWGKASDSPHVPQDPSVFEDMSVEEREMFAVDNKEGNHAATGGTVNGRKTSTSSPSTSSRPGTRRRETTDTNPFPGVATASPTANRFAREESWIARRSTELKESITDEPEDEQSGRDAASSRPQPLALPRSNTAGTSAGAAFALPTPGLVDKRPATGGSRLAHLIPKDSADNNANPKASDAPSWRPRQRTDTDPFATDDGPSGSAILSGAHDSPPATAAPHQRAGGFDTPVKGNAGDFGMSGLSLGNQGGGNGPASPSETNPFRSPLAERGDDSHGEHHEGDRLAQPGPNSDQHSNFGTFPRSFGGAAFDGSDRSQTSSVGAKGFASVNPLSGWPAGPSVGTPDRERAPFQHAFGGSIFGPLTDLPSPGLGGLGGVFGPPATSRLGRGKLESLFPLAMQQQMHGHDQDNLSDSVPDLRQANPLGAIGGRGAIGLQRDTDSPVKSGRGGFEDLFPPSDSNRPPFSTAEQSQPGLTSTAGQSFPATAAGTSFPTGQPAPDPTAVRTMVMPDRMRWVYLDPQGTMQGPFSGLEMNDWYKANFFTPDLRVKRLEDPDFEPLGQLIRRIGNSREPFLVPQMGIAHGPPPTQGPFGGSVADVVPPLQSAFPSFGRTLTAQQQNDLERRKQEEQMFHARQREMAQHHHPAFGSAHSLQSQPSFGSMTSPIGMGPQHPLGPIAPTAGFFDSAAPMAPADLFTPDLNFSERQMLANLQAVGAPAGENNNPRSQLPSRLQEFHELRAQFDAEEAANAAAVAVAAAAAEEQVTLAAEVVTAAQETAVTLPPAAAAELTLTEKSPQQPPASDLPMPFPPPAQATPLAAPTAQRPASNLPARYDDRSGSALAPPPTAPWAPQPGAEMHKGPSLKEIQEAEAKKAAKKEEAAAAARRAALEQEAAALREREKAAAAASNPALPASSTWGTGSPPAVKTLADIQREEEVRKQKAKEAAAATAQATGTPQVSAAGKRYADLAGKTSASPSPLAAAAVAGQIGGWATVGAGGKVKVPTGPAAQSRSASASIMKSAPTPAAAKPVAKPSAALTKDAKNVAMDEFKKWLNRELARGLIGVADIEQFAIILLEMPLDPLILAEAVYGYSTTMDGRHFAEEFVRRKKLADRGVVEKEPTSSASEPKNSGNGGWSEVAKKGGSSSAAPKEDIPGFRASLPITWDPYSGQEVQQPVADELLTAGRYLDILAGENAGRVVGQFVGSLQQTTESPAQNGDDNSNNDKLAIGLAALNAFLQANVTGPVLEEAALQQVEQRFCLAADQEPRKFRKACLKSLEVDGVSVYEHVPLVELFCLARWILTSLSQEELGGSGSGGRQGAERSAAWLALRVRVWHYKLLTQLSLGPGSAFNKSSQWCDVPSLQDGIEKGLEEVGADVLGDGEGWSAAEKVQFLVEKANVCIMLGLDGKARESLCRATELDGFVYALSGALGKRTKFQEKSTSQLVVLAKSGETTGKQQNEAKPQALALNDDTLLEDVEFTKEKVEDMAKSELPAPLGDLSPDDQPQLAPLDQIILLAEATLKDAFSPADSLTAEEILPFAVRVISDKSTNWQIYSHALLVRSRIEVHRSRTIERGVLQMQAVVDQVVVDTTEAAEDASETAGNGRSTETAVPEIKVTTDREEAPKAPNKPTSFFPAAKPTESAPAQVRLEHIHALSSPPRWHLESELAYSWAGVGSLVSALEIFKRLRLWAEVALCFASNAAKDDEDGRGINGEAKAKAVLRWRLFHKTGTPAELKEDGLEAEEVVDLDELKEADYHGPERQPAPPNAPRLWCILGDLEDDAAHYERAWEISGHRFARAQKSLGEYYLQQKDLIKARNAYKKAVAVNRLSSELWNRLGDISLRLGDFSDAAEAFGRAIACADNVVGGEDARTWSNLGSALYSLYVERVQELKKQKEEGKTGDDTAITTPAPALADDEESGDIVSPTTESSRRSPRDPSTLLAQSLAAYKRGAAIAHDNWRIWDNVVTLASRLRPVAVPDLLLGLRSVLRIRAGEDALDVDVLRLLLNEAVLSQYEPPRGSAARAVCDFLESEVVPLVTVRSELWELITRERVWRGDYKGAVDAAERAWRAAVGGAAGSSSGWGGLTVPGGGNGGGSSSGTGNWLEEKEGWQTVVERTDELVSVLENYGEEVPEIGTRWKGKARSAVRSVMGKAKENWEGSEEWERLVGLLDGLM</sequence>
<dbReference type="Gene3D" id="3.30.1490.40">
    <property type="match status" value="1"/>
</dbReference>
<dbReference type="InterPro" id="IPR003169">
    <property type="entry name" value="GYF"/>
</dbReference>
<dbReference type="SUPFAM" id="SSF48452">
    <property type="entry name" value="TPR-like"/>
    <property type="match status" value="1"/>
</dbReference>
<feature type="repeat" description="TPR" evidence="3">
    <location>
        <begin position="1897"/>
        <end position="1930"/>
    </location>
</feature>
<dbReference type="InterPro" id="IPR011990">
    <property type="entry name" value="TPR-like_helical_dom_sf"/>
</dbReference>
<dbReference type="SUPFAM" id="SSF55277">
    <property type="entry name" value="GYF domain"/>
    <property type="match status" value="1"/>
</dbReference>
<dbReference type="EMBL" id="MU855445">
    <property type="protein sequence ID" value="KAK3903501.1"/>
    <property type="molecule type" value="Genomic_DNA"/>
</dbReference>
<evidence type="ECO:0000256" key="4">
    <source>
        <dbReference type="SAM" id="MobiDB-lite"/>
    </source>
</evidence>
<dbReference type="Pfam" id="PF02213">
    <property type="entry name" value="GYF"/>
    <property type="match status" value="1"/>
</dbReference>
<feature type="compositionally biased region" description="Low complexity" evidence="4">
    <location>
        <begin position="150"/>
        <end position="164"/>
    </location>
</feature>
<keyword evidence="1" id="KW-0677">Repeat</keyword>
<feature type="compositionally biased region" description="Low complexity" evidence="4">
    <location>
        <begin position="1119"/>
        <end position="1134"/>
    </location>
</feature>
<keyword evidence="5" id="KW-0732">Signal</keyword>
<dbReference type="Gene3D" id="1.25.40.10">
    <property type="entry name" value="Tetratricopeptide repeat domain"/>
    <property type="match status" value="1"/>
</dbReference>
<evidence type="ECO:0000256" key="2">
    <source>
        <dbReference type="ARBA" id="ARBA00022803"/>
    </source>
</evidence>
<comment type="caution">
    <text evidence="7">The sequence shown here is derived from an EMBL/GenBank/DDBJ whole genome shotgun (WGS) entry which is preliminary data.</text>
</comment>
<dbReference type="SMART" id="SM00028">
    <property type="entry name" value="TPR"/>
    <property type="match status" value="3"/>
</dbReference>
<dbReference type="PANTHER" id="PTHR16193:SF0">
    <property type="entry name" value="TETRATRICOPEPTIDE REPEAT PROTEIN 27"/>
    <property type="match status" value="1"/>
</dbReference>
<feature type="region of interest" description="Disordered" evidence="4">
    <location>
        <begin position="134"/>
        <end position="451"/>
    </location>
</feature>
<evidence type="ECO:0000256" key="5">
    <source>
        <dbReference type="SAM" id="SignalP"/>
    </source>
</evidence>
<feature type="compositionally biased region" description="Basic and acidic residues" evidence="4">
    <location>
        <begin position="370"/>
        <end position="386"/>
    </location>
</feature>
<proteinExistence type="predicted"/>
<feature type="repeat" description="TPR" evidence="3">
    <location>
        <begin position="1931"/>
        <end position="1964"/>
    </location>
</feature>
<feature type="domain" description="GYF" evidence="6">
    <location>
        <begin position="613"/>
        <end position="661"/>
    </location>
</feature>
<feature type="region of interest" description="Disordered" evidence="4">
    <location>
        <begin position="1215"/>
        <end position="1253"/>
    </location>
</feature>
<dbReference type="PANTHER" id="PTHR16193">
    <property type="entry name" value="TETRATRICOPEPTIDE REPEAT PROTEIN 27"/>
    <property type="match status" value="1"/>
</dbReference>
<feature type="region of interest" description="Disordered" evidence="4">
    <location>
        <begin position="1103"/>
        <end position="1134"/>
    </location>
</feature>
<dbReference type="Proteomes" id="UP001303889">
    <property type="component" value="Unassembled WGS sequence"/>
</dbReference>
<feature type="signal peptide" evidence="5">
    <location>
        <begin position="1"/>
        <end position="24"/>
    </location>
</feature>
<evidence type="ECO:0000313" key="7">
    <source>
        <dbReference type="EMBL" id="KAK3903501.1"/>
    </source>
</evidence>
<name>A0AAN6RVD0_9PEZI</name>
<dbReference type="PROSITE" id="PS50005">
    <property type="entry name" value="TPR"/>
    <property type="match status" value="2"/>
</dbReference>
<feature type="region of interest" description="Disordered" evidence="4">
    <location>
        <begin position="1694"/>
        <end position="1738"/>
    </location>
</feature>
<evidence type="ECO:0000256" key="3">
    <source>
        <dbReference type="PROSITE-ProRule" id="PRU00339"/>
    </source>
</evidence>
<protein>
    <submittedName>
        <fullName evidence="7">Gyf domain-containing protein</fullName>
    </submittedName>
</protein>
<feature type="chain" id="PRO_5042945552" evidence="5">
    <location>
        <begin position="25"/>
        <end position="2274"/>
    </location>
</feature>
<dbReference type="InterPro" id="IPR019734">
    <property type="entry name" value="TPR_rpt"/>
</dbReference>
<keyword evidence="8" id="KW-1185">Reference proteome</keyword>
<reference evidence="7" key="1">
    <citation type="journal article" date="2023" name="Mol. Phylogenet. Evol.">
        <title>Genome-scale phylogeny and comparative genomics of the fungal order Sordariales.</title>
        <authorList>
            <person name="Hensen N."/>
            <person name="Bonometti L."/>
            <person name="Westerberg I."/>
            <person name="Brannstrom I.O."/>
            <person name="Guillou S."/>
            <person name="Cros-Aarteil S."/>
            <person name="Calhoun S."/>
            <person name="Haridas S."/>
            <person name="Kuo A."/>
            <person name="Mondo S."/>
            <person name="Pangilinan J."/>
            <person name="Riley R."/>
            <person name="LaButti K."/>
            <person name="Andreopoulos B."/>
            <person name="Lipzen A."/>
            <person name="Chen C."/>
            <person name="Yan M."/>
            <person name="Daum C."/>
            <person name="Ng V."/>
            <person name="Clum A."/>
            <person name="Steindorff A."/>
            <person name="Ohm R.A."/>
            <person name="Martin F."/>
            <person name="Silar P."/>
            <person name="Natvig D.O."/>
            <person name="Lalanne C."/>
            <person name="Gautier V."/>
            <person name="Ament-Velasquez S.L."/>
            <person name="Kruys A."/>
            <person name="Hutchinson M.I."/>
            <person name="Powell A.J."/>
            <person name="Barry K."/>
            <person name="Miller A.N."/>
            <person name="Grigoriev I.V."/>
            <person name="Debuchy R."/>
            <person name="Gladieux P."/>
            <person name="Hiltunen Thoren M."/>
            <person name="Johannesson H."/>
        </authorList>
    </citation>
    <scope>NUCLEOTIDE SEQUENCE</scope>
    <source>
        <strain evidence="7">CBS 103.79</strain>
    </source>
</reference>
<dbReference type="CDD" id="cd00072">
    <property type="entry name" value="GYF"/>
    <property type="match status" value="1"/>
</dbReference>
<feature type="compositionally biased region" description="Low complexity" evidence="4">
    <location>
        <begin position="914"/>
        <end position="926"/>
    </location>
</feature>
<feature type="compositionally biased region" description="Basic and acidic residues" evidence="4">
    <location>
        <begin position="1031"/>
        <end position="1044"/>
    </location>
</feature>
<keyword evidence="2 3" id="KW-0802">TPR repeat</keyword>
<accession>A0AAN6RVD0</accession>
<reference evidence="7" key="2">
    <citation type="submission" date="2023-05" db="EMBL/GenBank/DDBJ databases">
        <authorList>
            <consortium name="Lawrence Berkeley National Laboratory"/>
            <person name="Steindorff A."/>
            <person name="Hensen N."/>
            <person name="Bonometti L."/>
            <person name="Westerberg I."/>
            <person name="Brannstrom I.O."/>
            <person name="Guillou S."/>
            <person name="Cros-Aarteil S."/>
            <person name="Calhoun S."/>
            <person name="Haridas S."/>
            <person name="Kuo A."/>
            <person name="Mondo S."/>
            <person name="Pangilinan J."/>
            <person name="Riley R."/>
            <person name="Labutti K."/>
            <person name="Andreopoulos B."/>
            <person name="Lipzen A."/>
            <person name="Chen C."/>
            <person name="Yanf M."/>
            <person name="Daum C."/>
            <person name="Ng V."/>
            <person name="Clum A."/>
            <person name="Ohm R."/>
            <person name="Martin F."/>
            <person name="Silar P."/>
            <person name="Natvig D."/>
            <person name="Lalanne C."/>
            <person name="Gautier V."/>
            <person name="Ament-Velasquez S.L."/>
            <person name="Kruys A."/>
            <person name="Hutchinson M.I."/>
            <person name="Powell A.J."/>
            <person name="Barry K."/>
            <person name="Miller A.N."/>
            <person name="Grigoriev I.V."/>
            <person name="Debuchy R."/>
            <person name="Gladieux P."/>
            <person name="Thoren M.H."/>
            <person name="Johannesson H."/>
        </authorList>
    </citation>
    <scope>NUCLEOTIDE SEQUENCE</scope>
    <source>
        <strain evidence="7">CBS 103.79</strain>
    </source>
</reference>